<keyword evidence="1" id="KW-0472">Membrane</keyword>
<feature type="transmembrane region" description="Helical" evidence="1">
    <location>
        <begin position="59"/>
        <end position="80"/>
    </location>
</feature>
<keyword evidence="4" id="KW-1185">Reference proteome</keyword>
<protein>
    <submittedName>
        <fullName evidence="3">DUF58 domain-containing protein</fullName>
    </submittedName>
</protein>
<dbReference type="PANTHER" id="PTHR34351:SF1">
    <property type="entry name" value="SLR1927 PROTEIN"/>
    <property type="match status" value="1"/>
</dbReference>
<dbReference type="Proteomes" id="UP000664382">
    <property type="component" value="Unassembled WGS sequence"/>
</dbReference>
<gene>
    <name evidence="3" type="ORF">J4H92_12375</name>
</gene>
<accession>A0A939S937</accession>
<dbReference type="Pfam" id="PF01882">
    <property type="entry name" value="DUF58"/>
    <property type="match status" value="1"/>
</dbReference>
<dbReference type="EMBL" id="JAGDYM010000014">
    <property type="protein sequence ID" value="MBO1902741.1"/>
    <property type="molecule type" value="Genomic_DNA"/>
</dbReference>
<organism evidence="3 4">
    <name type="scientific">Leucobacter weissii</name>
    <dbReference type="NCBI Taxonomy" id="1983706"/>
    <lineage>
        <taxon>Bacteria</taxon>
        <taxon>Bacillati</taxon>
        <taxon>Actinomycetota</taxon>
        <taxon>Actinomycetes</taxon>
        <taxon>Micrococcales</taxon>
        <taxon>Microbacteriaceae</taxon>
        <taxon>Leucobacter</taxon>
    </lineage>
</organism>
<name>A0A939S937_9MICO</name>
<evidence type="ECO:0000259" key="2">
    <source>
        <dbReference type="Pfam" id="PF01882"/>
    </source>
</evidence>
<proteinExistence type="predicted"/>
<evidence type="ECO:0000256" key="1">
    <source>
        <dbReference type="SAM" id="Phobius"/>
    </source>
</evidence>
<dbReference type="PANTHER" id="PTHR34351">
    <property type="entry name" value="SLR1927 PROTEIN-RELATED"/>
    <property type="match status" value="1"/>
</dbReference>
<feature type="transmembrane region" description="Helical" evidence="1">
    <location>
        <begin position="32"/>
        <end position="53"/>
    </location>
</feature>
<keyword evidence="1" id="KW-1133">Transmembrane helix</keyword>
<evidence type="ECO:0000313" key="3">
    <source>
        <dbReference type="EMBL" id="MBO1902741.1"/>
    </source>
</evidence>
<sequence>MPALARGRQLLRRWWRRTLRRLRRARRATTQAVTPLGRFVAAVALAGLTAGIASGWIEGWFVAVLGALLLLLGLPFLAGARSYRAGLELSRANAVVGGNVEVGVIVENTSARPQLPSVAELPVGDALREVTVPLLGPRQTVELAVGVPALQRGVVAVGPLTVARRDPLGLLRRDLTWPDRHLLHVHPRTAMLPPGSAGLVRDLEGQSSRRLTDSDLSFHAVRDYVPGDAVRHIHWRSTAKTGSLMVRQFEESQTARVAVLFDARREEYGSDEEFELGVSVAASISVQAAREGRERFVASAWAPGRVRPSIDGLEELPSRSPHELLDAWAELDPAVEGLPIDALARNLADSGRALSIVALVTGSLPEAVRLRRAALAFPSDVHVLGIRCEVLAEPRIAWTSPVTLATVGELGDLPRLMTRRIR</sequence>
<evidence type="ECO:0000313" key="4">
    <source>
        <dbReference type="Proteomes" id="UP000664382"/>
    </source>
</evidence>
<comment type="caution">
    <text evidence="3">The sequence shown here is derived from an EMBL/GenBank/DDBJ whole genome shotgun (WGS) entry which is preliminary data.</text>
</comment>
<keyword evidence="1" id="KW-0812">Transmembrane</keyword>
<feature type="domain" description="DUF58" evidence="2">
    <location>
        <begin position="221"/>
        <end position="386"/>
    </location>
</feature>
<dbReference type="AlphaFoldDB" id="A0A939S937"/>
<dbReference type="InterPro" id="IPR002881">
    <property type="entry name" value="DUF58"/>
</dbReference>
<reference evidence="3" key="1">
    <citation type="submission" date="2021-03" db="EMBL/GenBank/DDBJ databases">
        <title>Leucobacter chromiisoli sp. nov., isolated from chromium-containing soil of chemical plant.</title>
        <authorList>
            <person name="Xu Z."/>
        </authorList>
    </citation>
    <scope>NUCLEOTIDE SEQUENCE</scope>
    <source>
        <strain evidence="3">S27</strain>
    </source>
</reference>